<reference evidence="1" key="1">
    <citation type="submission" date="2021-06" db="EMBL/GenBank/DDBJ databases">
        <title>Parelaphostrongylus tenuis whole genome reference sequence.</title>
        <authorList>
            <person name="Garwood T.J."/>
            <person name="Larsen P.A."/>
            <person name="Fountain-Jones N.M."/>
            <person name="Garbe J.R."/>
            <person name="Macchietto M.G."/>
            <person name="Kania S.A."/>
            <person name="Gerhold R.W."/>
            <person name="Richards J.E."/>
            <person name="Wolf T.M."/>
        </authorList>
    </citation>
    <scope>NUCLEOTIDE SEQUENCE</scope>
    <source>
        <strain evidence="1">MNPRO001-30</strain>
        <tissue evidence="1">Meninges</tissue>
    </source>
</reference>
<protein>
    <submittedName>
        <fullName evidence="1">Uncharacterized protein</fullName>
    </submittedName>
</protein>
<comment type="caution">
    <text evidence="1">The sequence shown here is derived from an EMBL/GenBank/DDBJ whole genome shotgun (WGS) entry which is preliminary data.</text>
</comment>
<name>A0AAD5MVL2_PARTN</name>
<dbReference type="Proteomes" id="UP001196413">
    <property type="component" value="Unassembled WGS sequence"/>
</dbReference>
<evidence type="ECO:0000313" key="1">
    <source>
        <dbReference type="EMBL" id="KAJ1362808.1"/>
    </source>
</evidence>
<dbReference type="EMBL" id="JAHQIW010004539">
    <property type="protein sequence ID" value="KAJ1362808.1"/>
    <property type="molecule type" value="Genomic_DNA"/>
</dbReference>
<accession>A0AAD5MVL2</accession>
<organism evidence="1 2">
    <name type="scientific">Parelaphostrongylus tenuis</name>
    <name type="common">Meningeal worm</name>
    <dbReference type="NCBI Taxonomy" id="148309"/>
    <lineage>
        <taxon>Eukaryota</taxon>
        <taxon>Metazoa</taxon>
        <taxon>Ecdysozoa</taxon>
        <taxon>Nematoda</taxon>
        <taxon>Chromadorea</taxon>
        <taxon>Rhabditida</taxon>
        <taxon>Rhabditina</taxon>
        <taxon>Rhabditomorpha</taxon>
        <taxon>Strongyloidea</taxon>
        <taxon>Metastrongylidae</taxon>
        <taxon>Parelaphostrongylus</taxon>
    </lineage>
</organism>
<sequence>MTNMRLTPRRDKLLNSSLNQATPTQSISVRCPAAWATGSYTLPISTSPAPAAGSLSVSLPSASDHSYLFEPTSCLWILVCLNV</sequence>
<evidence type="ECO:0000313" key="2">
    <source>
        <dbReference type="Proteomes" id="UP001196413"/>
    </source>
</evidence>
<keyword evidence="2" id="KW-1185">Reference proteome</keyword>
<gene>
    <name evidence="1" type="ORF">KIN20_022493</name>
</gene>
<proteinExistence type="predicted"/>
<dbReference type="AlphaFoldDB" id="A0AAD5MVL2"/>